<dbReference type="Proteomes" id="UP000314294">
    <property type="component" value="Unassembled WGS sequence"/>
</dbReference>
<organism evidence="2 3">
    <name type="scientific">Liparis tanakae</name>
    <name type="common">Tanaka's snailfish</name>
    <dbReference type="NCBI Taxonomy" id="230148"/>
    <lineage>
        <taxon>Eukaryota</taxon>
        <taxon>Metazoa</taxon>
        <taxon>Chordata</taxon>
        <taxon>Craniata</taxon>
        <taxon>Vertebrata</taxon>
        <taxon>Euteleostomi</taxon>
        <taxon>Actinopterygii</taxon>
        <taxon>Neopterygii</taxon>
        <taxon>Teleostei</taxon>
        <taxon>Neoteleostei</taxon>
        <taxon>Acanthomorphata</taxon>
        <taxon>Eupercaria</taxon>
        <taxon>Perciformes</taxon>
        <taxon>Cottioidei</taxon>
        <taxon>Cottales</taxon>
        <taxon>Liparidae</taxon>
        <taxon>Liparis</taxon>
    </lineage>
</organism>
<comment type="caution">
    <text evidence="2">The sequence shown here is derived from an EMBL/GenBank/DDBJ whole genome shotgun (WGS) entry which is preliminary data.</text>
</comment>
<evidence type="ECO:0000313" key="2">
    <source>
        <dbReference type="EMBL" id="TNN87297.1"/>
    </source>
</evidence>
<evidence type="ECO:0000313" key="3">
    <source>
        <dbReference type="Proteomes" id="UP000314294"/>
    </source>
</evidence>
<keyword evidence="3" id="KW-1185">Reference proteome</keyword>
<accession>A0A4Z2JBC4</accession>
<gene>
    <name evidence="2" type="ORF">EYF80_002499</name>
</gene>
<feature type="region of interest" description="Disordered" evidence="1">
    <location>
        <begin position="130"/>
        <end position="160"/>
    </location>
</feature>
<dbReference type="AlphaFoldDB" id="A0A4Z2JBC4"/>
<evidence type="ECO:0000256" key="1">
    <source>
        <dbReference type="SAM" id="MobiDB-lite"/>
    </source>
</evidence>
<protein>
    <submittedName>
        <fullName evidence="2">Uncharacterized protein</fullName>
    </submittedName>
</protein>
<proteinExistence type="predicted"/>
<sequence length="189" mass="20032">MGRAAAGRLAFGCSGAGPTVQAGPGDTAHRSVEDPRRTGALTGQVKLSGRRSLASCWMLKESVPRTVPLCLSASLLAGSYPSCPVMSVEIYLSWQGFSWPDVRDSDDTAVCDTEIAAGVLGPHRYPSAMPGQKTLHLGQDGPGRPWQTHPGPESTQIPPVTPFYSRVRAADQVLPPSRSKRSLLARPAT</sequence>
<name>A0A4Z2JBC4_9TELE</name>
<dbReference type="EMBL" id="SRLO01000011">
    <property type="protein sequence ID" value="TNN87297.1"/>
    <property type="molecule type" value="Genomic_DNA"/>
</dbReference>
<reference evidence="2 3" key="1">
    <citation type="submission" date="2019-03" db="EMBL/GenBank/DDBJ databases">
        <title>First draft genome of Liparis tanakae, snailfish: a comprehensive survey of snailfish specific genes.</title>
        <authorList>
            <person name="Kim W."/>
            <person name="Song I."/>
            <person name="Jeong J.-H."/>
            <person name="Kim D."/>
            <person name="Kim S."/>
            <person name="Ryu S."/>
            <person name="Song J.Y."/>
            <person name="Lee S.K."/>
        </authorList>
    </citation>
    <scope>NUCLEOTIDE SEQUENCE [LARGE SCALE GENOMIC DNA]</scope>
    <source>
        <tissue evidence="2">Muscle</tissue>
    </source>
</reference>